<reference evidence="1 2" key="1">
    <citation type="submission" date="2014-04" db="EMBL/GenBank/DDBJ databases">
        <authorList>
            <consortium name="International Citrus Genome Consortium"/>
            <person name="Gmitter F."/>
            <person name="Chen C."/>
            <person name="Farmerie W."/>
            <person name="Harkins T."/>
            <person name="Desany B."/>
            <person name="Mohiuddin M."/>
            <person name="Kodira C."/>
            <person name="Borodovsky M."/>
            <person name="Lomsadze A."/>
            <person name="Burns P."/>
            <person name="Jenkins J."/>
            <person name="Prochnik S."/>
            <person name="Shu S."/>
            <person name="Chapman J."/>
            <person name="Pitluck S."/>
            <person name="Schmutz J."/>
            <person name="Rokhsar D."/>
        </authorList>
    </citation>
    <scope>NUCLEOTIDE SEQUENCE</scope>
</reference>
<dbReference type="Proteomes" id="UP000027120">
    <property type="component" value="Unassembled WGS sequence"/>
</dbReference>
<sequence length="67" mass="7613">MQLLRVSASLSTSKLEAGIGHAHRASRKVKKEGNVVHWSPQMSLHFRMATHRFASSPLHFTYACYLF</sequence>
<proteinExistence type="predicted"/>
<dbReference type="AlphaFoldDB" id="A0A067DQR7"/>
<protein>
    <submittedName>
        <fullName evidence="1">Uncharacterized protein</fullName>
    </submittedName>
</protein>
<dbReference type="EMBL" id="KK785270">
    <property type="protein sequence ID" value="KDO45173.1"/>
    <property type="molecule type" value="Genomic_DNA"/>
</dbReference>
<gene>
    <name evidence="1" type="ORF">CISIN_1g041210mg</name>
</gene>
<name>A0A067DQR7_CITSI</name>
<organism evidence="1 2">
    <name type="scientific">Citrus sinensis</name>
    <name type="common">Sweet orange</name>
    <name type="synonym">Citrus aurantium var. sinensis</name>
    <dbReference type="NCBI Taxonomy" id="2711"/>
    <lineage>
        <taxon>Eukaryota</taxon>
        <taxon>Viridiplantae</taxon>
        <taxon>Streptophyta</taxon>
        <taxon>Embryophyta</taxon>
        <taxon>Tracheophyta</taxon>
        <taxon>Spermatophyta</taxon>
        <taxon>Magnoliopsida</taxon>
        <taxon>eudicotyledons</taxon>
        <taxon>Gunneridae</taxon>
        <taxon>Pentapetalae</taxon>
        <taxon>rosids</taxon>
        <taxon>malvids</taxon>
        <taxon>Sapindales</taxon>
        <taxon>Rutaceae</taxon>
        <taxon>Aurantioideae</taxon>
        <taxon>Citrus</taxon>
    </lineage>
</organism>
<accession>A0A067DQR7</accession>
<evidence type="ECO:0000313" key="2">
    <source>
        <dbReference type="Proteomes" id="UP000027120"/>
    </source>
</evidence>
<evidence type="ECO:0000313" key="1">
    <source>
        <dbReference type="EMBL" id="KDO45173.1"/>
    </source>
</evidence>
<keyword evidence="2" id="KW-1185">Reference proteome</keyword>